<dbReference type="InterPro" id="IPR000477">
    <property type="entry name" value="RT_dom"/>
</dbReference>
<reference evidence="4 5" key="1">
    <citation type="submission" date="2012-03" db="EMBL/GenBank/DDBJ databases">
        <title>Whole Genome Assembly of Papio anubis.</title>
        <authorList>
            <person name="Liu Y.L."/>
            <person name="Abraham K.A."/>
            <person name="Akbar H.A."/>
            <person name="Ali S.A."/>
            <person name="Anosike U.A."/>
            <person name="Aqrawi P.A."/>
            <person name="Arias F.A."/>
            <person name="Attaway T.A."/>
            <person name="Awwad R.A."/>
            <person name="Babu C.B."/>
            <person name="Bandaranaike D.B."/>
            <person name="Battles P.B."/>
            <person name="Bell A.B."/>
            <person name="Beltran B.B."/>
            <person name="Berhane-Mersha D.B."/>
            <person name="Bess C.B."/>
            <person name="Bickham C.B."/>
            <person name="Bolden T.B."/>
            <person name="Carter K.C."/>
            <person name="Chau D.C."/>
            <person name="Chavez A.C."/>
            <person name="Clerc-Blankenburg K.C."/>
            <person name="Coyle M.C."/>
            <person name="Dao M.D."/>
            <person name="Davila M.L.D."/>
            <person name="Davy-Carroll L.D."/>
            <person name="Denson S.D."/>
            <person name="Dinh H.D."/>
            <person name="Fernandez S.F."/>
            <person name="Fernando P.F."/>
            <person name="Forbes L.F."/>
            <person name="Francis C.F."/>
            <person name="Francisco L.F."/>
            <person name="Fu Q.F."/>
            <person name="Garcia-Iii R.G."/>
            <person name="Garrett T.G."/>
            <person name="Gross S.G."/>
            <person name="Gubbala S.G."/>
            <person name="Hirani K.H."/>
            <person name="Hogues M.H."/>
            <person name="Hollins B.H."/>
            <person name="Jackson L.J."/>
            <person name="Javaid M.J."/>
            <person name="Jhangiani S.J."/>
            <person name="Johnson A.J."/>
            <person name="Johnson B.J."/>
            <person name="Jones J.J."/>
            <person name="Joshi V.J."/>
            <person name="Kalu J.K."/>
            <person name="Khan N.K."/>
            <person name="Korchina V.K."/>
            <person name="Kovar C.K."/>
            <person name="Lago L.L."/>
            <person name="Lara F.L."/>
            <person name="Le T.-K.L."/>
            <person name="Lee S.L."/>
            <person name="Legall-Iii F.L."/>
            <person name="Lemon S.L."/>
            <person name="Liu J.L."/>
            <person name="Liu Y.-S.L."/>
            <person name="Liyanage D.L."/>
            <person name="Lopez J.L."/>
            <person name="Lorensuhewa L.L."/>
            <person name="Mata R.M."/>
            <person name="Mathew T.M."/>
            <person name="Mercado C.M."/>
            <person name="Mercado I.M."/>
            <person name="Morales K.M."/>
            <person name="Morgan M.M."/>
            <person name="Munidasa M.M."/>
            <person name="Ngo D.N."/>
            <person name="Nguyen L.N."/>
            <person name="Nguyen T.N."/>
            <person name="Nguyen N.N."/>
            <person name="Obregon M.O."/>
            <person name="Okwuonu G.O."/>
            <person name="Ongeri F.O."/>
            <person name="Onwere C.O."/>
            <person name="Osifeso I.O."/>
            <person name="Parra A.P."/>
            <person name="Patil S.P."/>
            <person name="Perez A.P."/>
            <person name="Perez Y.P."/>
            <person name="Pham C.P."/>
            <person name="Pu L.-L.P."/>
            <person name="Puazo M.P."/>
            <person name="Quiroz J.Q."/>
            <person name="Rouhana J.R."/>
            <person name="Ruiz M.R."/>
            <person name="Ruiz S.-J.R."/>
            <person name="Saada N.S."/>
            <person name="Santibanez J.S."/>
            <person name="Scheel M.S."/>
            <person name="Schneider B.S."/>
            <person name="Simmons D.S."/>
            <person name="Sisson I.S."/>
            <person name="Tang L.-Y.T."/>
            <person name="Thornton R.T."/>
            <person name="Tisius J.T."/>
            <person name="Toledanes G.T."/>
            <person name="Trejos Z.T."/>
            <person name="Usmani K.U."/>
            <person name="Varghese R.V."/>
            <person name="Vattathil S.V."/>
            <person name="Vee V.V."/>
            <person name="Walker D.W."/>
            <person name="Weissenberger G.W."/>
            <person name="White C.W."/>
            <person name="Williams A.W."/>
            <person name="Woodworth J.W."/>
            <person name="Wright R.W."/>
            <person name="Zhu Y.Z."/>
            <person name="Han Y.H."/>
            <person name="Newsham I.N."/>
            <person name="Nazareth L.N."/>
            <person name="Worley K.W."/>
            <person name="Muzny D.M."/>
            <person name="Rogers J.R."/>
            <person name="Gibbs R.G."/>
        </authorList>
    </citation>
    <scope>NUCLEOTIDE SEQUENCE [LARGE SCALE GENOMIC DNA]</scope>
</reference>
<dbReference type="Pfam" id="PF00078">
    <property type="entry name" value="RVT_1"/>
    <property type="match status" value="1"/>
</dbReference>
<dbReference type="SUPFAM" id="SSF56672">
    <property type="entry name" value="DNA/RNA polymerases"/>
    <property type="match status" value="1"/>
</dbReference>
<dbReference type="InterPro" id="IPR043502">
    <property type="entry name" value="DNA/RNA_pol_sf"/>
</dbReference>
<accession>A0A8I5NK87</accession>
<reference evidence="4" key="2">
    <citation type="submission" date="2025-08" db="UniProtKB">
        <authorList>
            <consortium name="Ensembl"/>
        </authorList>
    </citation>
    <scope>IDENTIFICATION</scope>
</reference>
<dbReference type="PROSITE" id="PS50878">
    <property type="entry name" value="RT_POL"/>
    <property type="match status" value="1"/>
</dbReference>
<dbReference type="PANTHER" id="PTHR19446">
    <property type="entry name" value="REVERSE TRANSCRIPTASES"/>
    <property type="match status" value="1"/>
</dbReference>
<dbReference type="Pfam" id="PF14529">
    <property type="entry name" value="Exo_endo_phos_2"/>
    <property type="match status" value="1"/>
</dbReference>
<evidence type="ECO:0000256" key="1">
    <source>
        <dbReference type="ARBA" id="ARBA00012493"/>
    </source>
</evidence>
<evidence type="ECO:0000313" key="4">
    <source>
        <dbReference type="Ensembl" id="ENSPANP00000060269.1"/>
    </source>
</evidence>
<dbReference type="SUPFAM" id="SSF56219">
    <property type="entry name" value="DNase I-like"/>
    <property type="match status" value="1"/>
</dbReference>
<dbReference type="AlphaFoldDB" id="A0A8I5NK87"/>
<dbReference type="Gene3D" id="3.60.10.10">
    <property type="entry name" value="Endonuclease/exonuclease/phosphatase"/>
    <property type="match status" value="1"/>
</dbReference>
<dbReference type="EC" id="2.7.7.49" evidence="1"/>
<dbReference type="GO" id="GO:0003964">
    <property type="term" value="F:RNA-directed DNA polymerase activity"/>
    <property type="evidence" value="ECO:0007669"/>
    <property type="project" value="UniProtKB-EC"/>
</dbReference>
<evidence type="ECO:0000259" key="3">
    <source>
        <dbReference type="PROSITE" id="PS50878"/>
    </source>
</evidence>
<dbReference type="Ensembl" id="ENSPANT00000062548.1">
    <property type="protein sequence ID" value="ENSPANP00000060269.1"/>
    <property type="gene ID" value="ENSPANG00000047189.1"/>
</dbReference>
<name>A0A8I5NK87_PAPAN</name>
<dbReference type="OMA" id="SHTIAMG"/>
<dbReference type="CDD" id="cd01650">
    <property type="entry name" value="RT_nLTR_like"/>
    <property type="match status" value="1"/>
</dbReference>
<organism evidence="4 5">
    <name type="scientific">Papio anubis</name>
    <name type="common">Olive baboon</name>
    <dbReference type="NCBI Taxonomy" id="9555"/>
    <lineage>
        <taxon>Eukaryota</taxon>
        <taxon>Metazoa</taxon>
        <taxon>Chordata</taxon>
        <taxon>Craniata</taxon>
        <taxon>Vertebrata</taxon>
        <taxon>Euteleostomi</taxon>
        <taxon>Mammalia</taxon>
        <taxon>Eutheria</taxon>
        <taxon>Euarchontoglires</taxon>
        <taxon>Primates</taxon>
        <taxon>Haplorrhini</taxon>
        <taxon>Catarrhini</taxon>
        <taxon>Cercopithecidae</taxon>
        <taxon>Cercopithecinae</taxon>
        <taxon>Papio</taxon>
    </lineage>
</organism>
<dbReference type="InterPro" id="IPR036691">
    <property type="entry name" value="Endo/exonu/phosph_ase_sf"/>
</dbReference>
<dbReference type="GeneTree" id="ENSGT01100000263509"/>
<feature type="coiled-coil region" evidence="2">
    <location>
        <begin position="246"/>
        <end position="273"/>
    </location>
</feature>
<dbReference type="Proteomes" id="UP000028761">
    <property type="component" value="Chromosome X"/>
</dbReference>
<evidence type="ECO:0000256" key="2">
    <source>
        <dbReference type="SAM" id="Coils"/>
    </source>
</evidence>
<keyword evidence="5" id="KW-1185">Reference proteome</keyword>
<feature type="domain" description="Reverse transcriptase" evidence="3">
    <location>
        <begin position="438"/>
        <end position="692"/>
    </location>
</feature>
<dbReference type="CDD" id="cd09076">
    <property type="entry name" value="L1-EN"/>
    <property type="match status" value="1"/>
</dbReference>
<protein>
    <recommendedName>
        <fullName evidence="1">RNA-directed DNA polymerase</fullName>
        <ecNumber evidence="1">2.7.7.49</ecNumber>
    </recommendedName>
</protein>
<proteinExistence type="predicted"/>
<keyword evidence="2" id="KW-0175">Coiled coil</keyword>
<reference evidence="4" key="3">
    <citation type="submission" date="2025-09" db="UniProtKB">
        <authorList>
            <consortium name="Ensembl"/>
        </authorList>
    </citation>
    <scope>IDENTIFICATION</scope>
</reference>
<sequence length="692" mass="79839">METKTNKQTKKAGIAILVSDKTDFKIKIKTDKEDHYIMVKGSIQQEELTILNIYAPNTGASRFIKQVLRDLQRDLDSHTIAMGDFNTPLSILDRSTRQEVNKDIQDLNSALRQADLIDIYRTLQPKSVEYAFFSATHRTYSKIDHIIGSKTLLSKCKRTEITTNCLSDHGAIKLELRIKKLTQNYTTTWKLNNLLLNDYWAHNEMKAEIQMFFETNENKDTTYQNLWDTFKAVCRGKFIALNAHKRKLERSIINTLTSQLKELEKQEQTHSKASRRQEITKIRTELKEIETKEKTLQIFNESRSWFFEKIDKIDRPLARLIKNKREKNQVDTIKNDKGDTTTNPSEIQTTIREYYKHLCANKLENLEEMDKFLDTYTLPRLNQEEVESLNRPITGSEIEAITNSLPIKTSTGPDGFTAKFFQRYKEELVPFLLKLFQTIENEGILPNSFYEASIILTPKPGGDTTKEENFRPISLMNINGKILNKMLANQIQQHIKKLIHHNQVGFIPGMQGWFNICKSINAIHHINTTNDKNHMIISIDAEKAIDKIQQPFMLKTLSKLGINGMYLNIIRAIYDKPTASIILNGQKLEAFPLKTSTRQGCPLSPLLFNMVLEVLARVIRQEKAIKCIQIGREEVILSLFADDMIVYLENPIVSAQNTLKLINNLSKVSGYKINVQKSQAFLYTNNRQRAKS</sequence>
<dbReference type="InterPro" id="IPR005135">
    <property type="entry name" value="Endo/exonuclease/phosphatase"/>
</dbReference>
<evidence type="ECO:0000313" key="5">
    <source>
        <dbReference type="Proteomes" id="UP000028761"/>
    </source>
</evidence>